<dbReference type="Proteomes" id="UP000005289">
    <property type="component" value="Chromosome"/>
</dbReference>
<evidence type="ECO:0000313" key="2">
    <source>
        <dbReference type="Proteomes" id="UP000005289"/>
    </source>
</evidence>
<organism evidence="1 2">
    <name type="scientific">Thioalkalivibrio paradoxus ARh 1</name>
    <dbReference type="NCBI Taxonomy" id="713585"/>
    <lineage>
        <taxon>Bacteria</taxon>
        <taxon>Pseudomonadati</taxon>
        <taxon>Pseudomonadota</taxon>
        <taxon>Gammaproteobacteria</taxon>
        <taxon>Chromatiales</taxon>
        <taxon>Ectothiorhodospiraceae</taxon>
        <taxon>Thioalkalivibrio</taxon>
    </lineage>
</organism>
<evidence type="ECO:0000313" key="1">
    <source>
        <dbReference type="EMBL" id="AHF00260.1"/>
    </source>
</evidence>
<accession>W0DNV0</accession>
<dbReference type="KEGG" id="tti:THITH_14625"/>
<reference evidence="1 2" key="1">
    <citation type="submission" date="2013-12" db="EMBL/GenBank/DDBJ databases">
        <authorList>
            <consortium name="DOE Joint Genome Institute"/>
            <person name="Muyzer G."/>
            <person name="Huntemann M."/>
            <person name="Han J."/>
            <person name="Chen A."/>
            <person name="Kyrpides N."/>
            <person name="Mavromatis K."/>
            <person name="Markowitz V."/>
            <person name="Palaniappan K."/>
            <person name="Ivanova N."/>
            <person name="Schaumberg A."/>
            <person name="Pati A."/>
            <person name="Liolios K."/>
            <person name="Nordberg H.P."/>
            <person name="Cantor M.N."/>
            <person name="Hua S.X."/>
            <person name="Woyke T."/>
        </authorList>
    </citation>
    <scope>NUCLEOTIDE SEQUENCE [LARGE SCALE GENOMIC DNA]</scope>
    <source>
        <strain evidence="1 2">ARh 1</strain>
    </source>
</reference>
<dbReference type="AlphaFoldDB" id="W0DNV0"/>
<dbReference type="HOGENOM" id="CLU_1293861_0_0_6"/>
<sequence length="207" mass="23039">MTAEHCNRKPLLMPDAEPRRLRLAAVLDDTDAAWQAFYPEGLPDDWRFAFYGHYWPEILIPQEEWRRFATNAGWVSELPEAFQVYFEVPAGATQHCGELQRTLGGFLGGCLLEGEDGNGAGLPAGVPVYLRQPDPALDHVQSCRYYAGPRGGVLVLEPEPGFALPGWRRLLESLHGRFAEPSLLVFLRAGPQELENAETIRRLAGLG</sequence>
<gene>
    <name evidence="1" type="ORF">THITH_14625</name>
</gene>
<proteinExistence type="predicted"/>
<dbReference type="STRING" id="713585.THITH_14625"/>
<protein>
    <submittedName>
        <fullName evidence="1">Uncharacterized protein</fullName>
    </submittedName>
</protein>
<dbReference type="EMBL" id="CP007029">
    <property type="protein sequence ID" value="AHF00260.1"/>
    <property type="molecule type" value="Genomic_DNA"/>
</dbReference>
<keyword evidence="2" id="KW-1185">Reference proteome</keyword>
<name>W0DNV0_9GAMM</name>